<dbReference type="SUPFAM" id="SSF75304">
    <property type="entry name" value="Amidase signature (AS) enzymes"/>
    <property type="match status" value="1"/>
</dbReference>
<dbReference type="GO" id="GO:0006412">
    <property type="term" value="P:translation"/>
    <property type="evidence" value="ECO:0007669"/>
    <property type="project" value="UniProtKB-UniRule"/>
</dbReference>
<dbReference type="NCBIfam" id="TIGR00132">
    <property type="entry name" value="gatA"/>
    <property type="match status" value="1"/>
</dbReference>
<dbReference type="Proteomes" id="UP000664417">
    <property type="component" value="Unassembled WGS sequence"/>
</dbReference>
<keyword evidence="4 7" id="KW-0547">Nucleotide-binding</keyword>
<keyword evidence="10" id="KW-1185">Reference proteome</keyword>
<proteinExistence type="inferred from homology"/>
<dbReference type="InterPro" id="IPR036928">
    <property type="entry name" value="AS_sf"/>
</dbReference>
<evidence type="ECO:0000256" key="3">
    <source>
        <dbReference type="ARBA" id="ARBA00022598"/>
    </source>
</evidence>
<organism evidence="9 10">
    <name type="scientific">Acanthopleuribacter pedis</name>
    <dbReference type="NCBI Taxonomy" id="442870"/>
    <lineage>
        <taxon>Bacteria</taxon>
        <taxon>Pseudomonadati</taxon>
        <taxon>Acidobacteriota</taxon>
        <taxon>Holophagae</taxon>
        <taxon>Acanthopleuribacterales</taxon>
        <taxon>Acanthopleuribacteraceae</taxon>
        <taxon>Acanthopleuribacter</taxon>
    </lineage>
</organism>
<evidence type="ECO:0000256" key="1">
    <source>
        <dbReference type="ARBA" id="ARBA00011123"/>
    </source>
</evidence>
<feature type="active site" description="Charge relay system" evidence="7">
    <location>
        <position position="153"/>
    </location>
</feature>
<comment type="subunit">
    <text evidence="1 7">Heterotrimer of A, B and C subunits.</text>
</comment>
<feature type="active site" description="Acyl-ester intermediate" evidence="7">
    <location>
        <position position="177"/>
    </location>
</feature>
<dbReference type="GO" id="GO:0030956">
    <property type="term" value="C:glutamyl-tRNA(Gln) amidotransferase complex"/>
    <property type="evidence" value="ECO:0007669"/>
    <property type="project" value="InterPro"/>
</dbReference>
<reference evidence="9" key="1">
    <citation type="submission" date="2021-03" db="EMBL/GenBank/DDBJ databases">
        <authorList>
            <person name="Wang G."/>
        </authorList>
    </citation>
    <scope>NUCLEOTIDE SEQUENCE</scope>
    <source>
        <strain evidence="9">KCTC 12899</strain>
    </source>
</reference>
<dbReference type="PANTHER" id="PTHR11895:SF151">
    <property type="entry name" value="GLUTAMYL-TRNA(GLN) AMIDOTRANSFERASE SUBUNIT A"/>
    <property type="match status" value="1"/>
</dbReference>
<evidence type="ECO:0000256" key="6">
    <source>
        <dbReference type="ARBA" id="ARBA00022917"/>
    </source>
</evidence>
<dbReference type="GO" id="GO:0050567">
    <property type="term" value="F:glutaminyl-tRNA synthase (glutamine-hydrolyzing) activity"/>
    <property type="evidence" value="ECO:0007669"/>
    <property type="project" value="UniProtKB-UniRule"/>
</dbReference>
<accession>A0A8J7Q6Z7</accession>
<keyword evidence="3 7" id="KW-0436">Ligase</keyword>
<dbReference type="RefSeq" id="WP_207857444.1">
    <property type="nucleotide sequence ID" value="NZ_JAFREP010000004.1"/>
</dbReference>
<name>A0A8J7Q6Z7_9BACT</name>
<keyword evidence="5 7" id="KW-0067">ATP-binding</keyword>
<comment type="function">
    <text evidence="7">Allows the formation of correctly charged Gln-tRNA(Gln) through the transamidation of misacylated Glu-tRNA(Gln) in organisms which lack glutaminyl-tRNA synthetase. The reaction takes place in the presence of glutamine and ATP through an activated gamma-phospho-Glu-tRNA(Gln).</text>
</comment>
<feature type="domain" description="Amidase" evidence="8">
    <location>
        <begin position="24"/>
        <end position="466"/>
    </location>
</feature>
<protein>
    <recommendedName>
        <fullName evidence="2 7">Glutamyl-tRNA(Gln) amidotransferase subunit A</fullName>
        <shortName evidence="7">Glu-ADT subunit A</shortName>
        <ecNumber evidence="7">6.3.5.7</ecNumber>
    </recommendedName>
</protein>
<dbReference type="InterPro" id="IPR000120">
    <property type="entry name" value="Amidase"/>
</dbReference>
<evidence type="ECO:0000313" key="10">
    <source>
        <dbReference type="Proteomes" id="UP000664417"/>
    </source>
</evidence>
<comment type="similarity">
    <text evidence="7">Belongs to the amidase family. GatA subfamily.</text>
</comment>
<evidence type="ECO:0000256" key="5">
    <source>
        <dbReference type="ARBA" id="ARBA00022840"/>
    </source>
</evidence>
<dbReference type="GO" id="GO:0005524">
    <property type="term" value="F:ATP binding"/>
    <property type="evidence" value="ECO:0007669"/>
    <property type="project" value="UniProtKB-KW"/>
</dbReference>
<evidence type="ECO:0000313" key="9">
    <source>
        <dbReference type="EMBL" id="MBO1317929.1"/>
    </source>
</evidence>
<dbReference type="EC" id="6.3.5.7" evidence="7"/>
<dbReference type="PANTHER" id="PTHR11895">
    <property type="entry name" value="TRANSAMIDASE"/>
    <property type="match status" value="1"/>
</dbReference>
<evidence type="ECO:0000256" key="7">
    <source>
        <dbReference type="HAMAP-Rule" id="MF_00120"/>
    </source>
</evidence>
<dbReference type="InterPro" id="IPR004412">
    <property type="entry name" value="GatA"/>
</dbReference>
<dbReference type="Pfam" id="PF01425">
    <property type="entry name" value="Amidase"/>
    <property type="match status" value="1"/>
</dbReference>
<evidence type="ECO:0000259" key="8">
    <source>
        <dbReference type="Pfam" id="PF01425"/>
    </source>
</evidence>
<evidence type="ECO:0000256" key="4">
    <source>
        <dbReference type="ARBA" id="ARBA00022741"/>
    </source>
</evidence>
<feature type="active site" description="Charge relay system" evidence="7">
    <location>
        <position position="78"/>
    </location>
</feature>
<gene>
    <name evidence="7 9" type="primary">gatA</name>
    <name evidence="9" type="ORF">J3U88_05605</name>
</gene>
<sequence>MDMFASCNTLIEQLESGAVTSEALVKEALGAIEARDGEVGAFLKVHEEAAVTQARDIDRRRAAGEQVGALAGLPVALKDNINIEGRRTTCASKILENFTAPFDATVVTRLKQADAVLLGKTNMDEFAMGSSSEFSALGTTRNPHNLERVPGGSSGGSTAAVAAGMVPLALGSSTGGSIRQPAAFCGVVGLKPSYGRVSRYGLVAYGSSLDQIGPVAADVAGVARLYDAIAGPCDRDATSAQVAHTPAFPGLTEPGAPLRIGLPREFLDGGLQPEIQAALNNLVARYREAGATIVDVSLPHTEYAISAYYLIATAEASSNLARFDGVRYGFRTQEDGNLRDMYVRSRSEGFGMEVKRRILLGTYCLSSGYYEGYYLQAQKVRTKIIEDFQKAFEHVDVLLAPTTPTTAFAAGAKLDDPMAMYLADIFTVTANLAGIPALSLPAGCDNDGLPIGLQLLAPHLGENRLLQAAYQAEQLLR</sequence>
<comment type="caution">
    <text evidence="9">The sequence shown here is derived from an EMBL/GenBank/DDBJ whole genome shotgun (WGS) entry which is preliminary data.</text>
</comment>
<comment type="catalytic activity">
    <reaction evidence="7">
        <text>L-glutamyl-tRNA(Gln) + L-glutamine + ATP + H2O = L-glutaminyl-tRNA(Gln) + L-glutamate + ADP + phosphate + H(+)</text>
        <dbReference type="Rhea" id="RHEA:17521"/>
        <dbReference type="Rhea" id="RHEA-COMP:9681"/>
        <dbReference type="Rhea" id="RHEA-COMP:9684"/>
        <dbReference type="ChEBI" id="CHEBI:15377"/>
        <dbReference type="ChEBI" id="CHEBI:15378"/>
        <dbReference type="ChEBI" id="CHEBI:29985"/>
        <dbReference type="ChEBI" id="CHEBI:30616"/>
        <dbReference type="ChEBI" id="CHEBI:43474"/>
        <dbReference type="ChEBI" id="CHEBI:58359"/>
        <dbReference type="ChEBI" id="CHEBI:78520"/>
        <dbReference type="ChEBI" id="CHEBI:78521"/>
        <dbReference type="ChEBI" id="CHEBI:456216"/>
        <dbReference type="EC" id="6.3.5.7"/>
    </reaction>
</comment>
<dbReference type="Gene3D" id="3.90.1300.10">
    <property type="entry name" value="Amidase signature (AS) domain"/>
    <property type="match status" value="1"/>
</dbReference>
<dbReference type="InterPro" id="IPR023631">
    <property type="entry name" value="Amidase_dom"/>
</dbReference>
<dbReference type="AlphaFoldDB" id="A0A8J7Q6Z7"/>
<evidence type="ECO:0000256" key="2">
    <source>
        <dbReference type="ARBA" id="ARBA00014428"/>
    </source>
</evidence>
<keyword evidence="6 7" id="KW-0648">Protein biosynthesis</keyword>
<dbReference type="HAMAP" id="MF_00120">
    <property type="entry name" value="GatA"/>
    <property type="match status" value="1"/>
</dbReference>
<dbReference type="EMBL" id="JAFREP010000004">
    <property type="protein sequence ID" value="MBO1317929.1"/>
    <property type="molecule type" value="Genomic_DNA"/>
</dbReference>